<proteinExistence type="predicted"/>
<feature type="domain" description="C-type lectin" evidence="2">
    <location>
        <begin position="107"/>
        <end position="226"/>
    </location>
</feature>
<sequence length="229" mass="25636">MFLLPSLLVFCVLFQCVVCNDAQCALPRPNSFTFSINSVRNLTGHWTAQVQLEHGASRKDVGPWVADIEHTTTTCEDSESIHIVATVTAPPQRPGGDYELIPKLGYYKFHTSGKNWREARQICEQEGAHLLILNSEEEAGVIRSFWRRHPKLFDGWRNSCAYIGIHDEFVEGEYITLFGESLNATGYARWAKNEPGEGTSGNSGCVGRDGALYDTNGFNHLAFFCEQEL</sequence>
<dbReference type="Proteomes" id="UP000027135">
    <property type="component" value="Unassembled WGS sequence"/>
</dbReference>
<dbReference type="Pfam" id="PF00059">
    <property type="entry name" value="Lectin_C"/>
    <property type="match status" value="1"/>
</dbReference>
<dbReference type="InterPro" id="IPR016186">
    <property type="entry name" value="C-type_lectin-like/link_sf"/>
</dbReference>
<keyword evidence="4" id="KW-1185">Reference proteome</keyword>
<evidence type="ECO:0000313" key="3">
    <source>
        <dbReference type="EMBL" id="KDR10087.1"/>
    </source>
</evidence>
<evidence type="ECO:0000259" key="2">
    <source>
        <dbReference type="PROSITE" id="PS50041"/>
    </source>
</evidence>
<dbReference type="eggNOG" id="ENOG502SFHR">
    <property type="taxonomic scope" value="Eukaryota"/>
</dbReference>
<evidence type="ECO:0000313" key="4">
    <source>
        <dbReference type="Proteomes" id="UP000027135"/>
    </source>
</evidence>
<feature type="chain" id="PRO_5001644138" evidence="1">
    <location>
        <begin position="20"/>
        <end position="229"/>
    </location>
</feature>
<accession>A0A067QLS5</accession>
<protein>
    <submittedName>
        <fullName evidence="3">Hemolymph lipopolysaccharide-binding protein</fullName>
    </submittedName>
</protein>
<evidence type="ECO:0000256" key="1">
    <source>
        <dbReference type="SAM" id="SignalP"/>
    </source>
</evidence>
<dbReference type="SMART" id="SM00034">
    <property type="entry name" value="CLECT"/>
    <property type="match status" value="1"/>
</dbReference>
<dbReference type="SUPFAM" id="SSF56436">
    <property type="entry name" value="C-type lectin-like"/>
    <property type="match status" value="1"/>
</dbReference>
<organism evidence="3 4">
    <name type="scientific">Zootermopsis nevadensis</name>
    <name type="common">Dampwood termite</name>
    <dbReference type="NCBI Taxonomy" id="136037"/>
    <lineage>
        <taxon>Eukaryota</taxon>
        <taxon>Metazoa</taxon>
        <taxon>Ecdysozoa</taxon>
        <taxon>Arthropoda</taxon>
        <taxon>Hexapoda</taxon>
        <taxon>Insecta</taxon>
        <taxon>Pterygota</taxon>
        <taxon>Neoptera</taxon>
        <taxon>Polyneoptera</taxon>
        <taxon>Dictyoptera</taxon>
        <taxon>Blattodea</taxon>
        <taxon>Blattoidea</taxon>
        <taxon>Termitoidae</taxon>
        <taxon>Termopsidae</taxon>
        <taxon>Zootermopsis</taxon>
    </lineage>
</organism>
<name>A0A067QLS5_ZOONE</name>
<reference evidence="3 4" key="1">
    <citation type="journal article" date="2014" name="Nat. Commun.">
        <title>Molecular traces of alternative social organization in a termite genome.</title>
        <authorList>
            <person name="Terrapon N."/>
            <person name="Li C."/>
            <person name="Robertson H.M."/>
            <person name="Ji L."/>
            <person name="Meng X."/>
            <person name="Booth W."/>
            <person name="Chen Z."/>
            <person name="Childers C.P."/>
            <person name="Glastad K.M."/>
            <person name="Gokhale K."/>
            <person name="Gowin J."/>
            <person name="Gronenberg W."/>
            <person name="Hermansen R.A."/>
            <person name="Hu H."/>
            <person name="Hunt B.G."/>
            <person name="Huylmans A.K."/>
            <person name="Khalil S.M."/>
            <person name="Mitchell R.D."/>
            <person name="Munoz-Torres M.C."/>
            <person name="Mustard J.A."/>
            <person name="Pan H."/>
            <person name="Reese J.T."/>
            <person name="Scharf M.E."/>
            <person name="Sun F."/>
            <person name="Vogel H."/>
            <person name="Xiao J."/>
            <person name="Yang W."/>
            <person name="Yang Z."/>
            <person name="Yang Z."/>
            <person name="Zhou J."/>
            <person name="Zhu J."/>
            <person name="Brent C.S."/>
            <person name="Elsik C.G."/>
            <person name="Goodisman M.A."/>
            <person name="Liberles D.A."/>
            <person name="Roe R.M."/>
            <person name="Vargo E.L."/>
            <person name="Vilcinskas A."/>
            <person name="Wang J."/>
            <person name="Bornberg-Bauer E."/>
            <person name="Korb J."/>
            <person name="Zhang G."/>
            <person name="Liebig J."/>
        </authorList>
    </citation>
    <scope>NUCLEOTIDE SEQUENCE [LARGE SCALE GENOMIC DNA]</scope>
    <source>
        <tissue evidence="3">Whole organism</tissue>
    </source>
</reference>
<dbReference type="OrthoDB" id="7357196at2759"/>
<dbReference type="InParanoid" id="A0A067QLS5"/>
<dbReference type="CDD" id="cd00037">
    <property type="entry name" value="CLECT"/>
    <property type="match status" value="1"/>
</dbReference>
<dbReference type="EMBL" id="KK853186">
    <property type="protein sequence ID" value="KDR10087.1"/>
    <property type="molecule type" value="Genomic_DNA"/>
</dbReference>
<feature type="signal peptide" evidence="1">
    <location>
        <begin position="1"/>
        <end position="19"/>
    </location>
</feature>
<dbReference type="AlphaFoldDB" id="A0A067QLS5"/>
<dbReference type="InterPro" id="IPR001304">
    <property type="entry name" value="C-type_lectin-like"/>
</dbReference>
<dbReference type="InterPro" id="IPR016187">
    <property type="entry name" value="CTDL_fold"/>
</dbReference>
<dbReference type="Gene3D" id="3.10.100.10">
    <property type="entry name" value="Mannose-Binding Protein A, subunit A"/>
    <property type="match status" value="1"/>
</dbReference>
<dbReference type="FunCoup" id="A0A067QLS5">
    <property type="interactions" value="48"/>
</dbReference>
<dbReference type="PROSITE" id="PS50041">
    <property type="entry name" value="C_TYPE_LECTIN_2"/>
    <property type="match status" value="1"/>
</dbReference>
<keyword evidence="1" id="KW-0732">Signal</keyword>
<gene>
    <name evidence="3" type="ORF">L798_15324</name>
</gene>